<sequence>MYLDALPMGSHAIIDKVEHRTATDAIAARLNELGFAPGEPVQIVAVGPMGRDPIAVRLGSTRFALRRGEAARVSLRALT</sequence>
<dbReference type="STRING" id="153496.A0U89_01355"/>
<keyword evidence="3" id="KW-1185">Reference proteome</keyword>
<dbReference type="KEGG" id="kba:A0U89_01355"/>
<dbReference type="Pfam" id="PF04023">
    <property type="entry name" value="FeoA"/>
    <property type="match status" value="1"/>
</dbReference>
<dbReference type="Proteomes" id="UP000179145">
    <property type="component" value="Chromosome"/>
</dbReference>
<evidence type="ECO:0000313" key="3">
    <source>
        <dbReference type="Proteomes" id="UP000179145"/>
    </source>
</evidence>
<feature type="domain" description="Ferrous iron transporter FeoA-like" evidence="1">
    <location>
        <begin position="1"/>
        <end position="77"/>
    </location>
</feature>
<evidence type="ECO:0000313" key="2">
    <source>
        <dbReference type="EMBL" id="AOX16003.1"/>
    </source>
</evidence>
<dbReference type="SUPFAM" id="SSF50037">
    <property type="entry name" value="C-terminal domain of transcriptional repressors"/>
    <property type="match status" value="1"/>
</dbReference>
<accession>A0A1D8UQS9</accession>
<reference evidence="2 3" key="1">
    <citation type="journal article" date="2016" name="Microb. Cell Fact.">
        <title>Dissection of exopolysaccharide biosynthesis in Kozakia baliensis.</title>
        <authorList>
            <person name="Brandt J.U."/>
            <person name="Jakob F."/>
            <person name="Behr J."/>
            <person name="Geissler A.J."/>
            <person name="Vogel R.F."/>
        </authorList>
    </citation>
    <scope>NUCLEOTIDE SEQUENCE [LARGE SCALE GENOMIC DNA]</scope>
    <source>
        <strain evidence="2 3">DSM 14400</strain>
    </source>
</reference>
<dbReference type="InterPro" id="IPR008988">
    <property type="entry name" value="Transcriptional_repressor_C"/>
</dbReference>
<dbReference type="InterPro" id="IPR007167">
    <property type="entry name" value="Fe-transptr_FeoA-like"/>
</dbReference>
<organism evidence="2 3">
    <name type="scientific">Kozakia baliensis</name>
    <dbReference type="NCBI Taxonomy" id="153496"/>
    <lineage>
        <taxon>Bacteria</taxon>
        <taxon>Pseudomonadati</taxon>
        <taxon>Pseudomonadota</taxon>
        <taxon>Alphaproteobacteria</taxon>
        <taxon>Acetobacterales</taxon>
        <taxon>Acetobacteraceae</taxon>
        <taxon>Kozakia</taxon>
    </lineage>
</organism>
<dbReference type="AlphaFoldDB" id="A0A1D8UQS9"/>
<proteinExistence type="predicted"/>
<dbReference type="InterPro" id="IPR052713">
    <property type="entry name" value="FeoA"/>
</dbReference>
<dbReference type="Gene3D" id="2.30.30.90">
    <property type="match status" value="1"/>
</dbReference>
<dbReference type="EMBL" id="CP014674">
    <property type="protein sequence ID" value="AOX16003.1"/>
    <property type="molecule type" value="Genomic_DNA"/>
</dbReference>
<dbReference type="eggNOG" id="COG1918">
    <property type="taxonomic scope" value="Bacteria"/>
</dbReference>
<name>A0A1D8UQS9_9PROT</name>
<dbReference type="GO" id="GO:0046914">
    <property type="term" value="F:transition metal ion binding"/>
    <property type="evidence" value="ECO:0007669"/>
    <property type="project" value="InterPro"/>
</dbReference>
<dbReference type="PANTHER" id="PTHR42954">
    <property type="entry name" value="FE(2+) TRANSPORT PROTEIN A"/>
    <property type="match status" value="1"/>
</dbReference>
<dbReference type="SMART" id="SM00899">
    <property type="entry name" value="FeoA"/>
    <property type="match status" value="1"/>
</dbReference>
<dbReference type="RefSeq" id="WP_070401838.1">
    <property type="nucleotide sequence ID" value="NZ_BJVW01000004.1"/>
</dbReference>
<dbReference type="OrthoDB" id="7173531at2"/>
<dbReference type="InterPro" id="IPR038157">
    <property type="entry name" value="FeoA_core_dom"/>
</dbReference>
<gene>
    <name evidence="2" type="ORF">A0U89_01355</name>
</gene>
<evidence type="ECO:0000259" key="1">
    <source>
        <dbReference type="SMART" id="SM00899"/>
    </source>
</evidence>
<protein>
    <submittedName>
        <fullName evidence="2">Iron transporter</fullName>
    </submittedName>
</protein>
<dbReference type="PANTHER" id="PTHR42954:SF2">
    <property type="entry name" value="FE(2+) TRANSPORT PROTEIN A"/>
    <property type="match status" value="1"/>
</dbReference>